<dbReference type="GO" id="GO:0006508">
    <property type="term" value="P:proteolysis"/>
    <property type="evidence" value="ECO:0007669"/>
    <property type="project" value="UniProtKB-KW"/>
</dbReference>
<dbReference type="PANTHER" id="PTHR34448:SF3">
    <property type="entry name" value="AMINOPEPTIDASE AMPS"/>
    <property type="match status" value="1"/>
</dbReference>
<dbReference type="PANTHER" id="PTHR34448">
    <property type="entry name" value="AMINOPEPTIDASE"/>
    <property type="match status" value="1"/>
</dbReference>
<dbReference type="InterPro" id="IPR000787">
    <property type="entry name" value="Peptidase_M29"/>
</dbReference>
<dbReference type="AlphaFoldDB" id="A0A6B0YPI3"/>
<comment type="cofactor">
    <cofactor evidence="3">
        <name>Zn(2+)</name>
        <dbReference type="ChEBI" id="CHEBI:29105"/>
    </cofactor>
</comment>
<comment type="cofactor">
    <cofactor evidence="2">
        <name>Mg(2+)</name>
        <dbReference type="ChEBI" id="CHEBI:18420"/>
    </cofactor>
</comment>
<evidence type="ECO:0000256" key="3">
    <source>
        <dbReference type="ARBA" id="ARBA00001947"/>
    </source>
</evidence>
<evidence type="ECO:0000256" key="10">
    <source>
        <dbReference type="SAM" id="MobiDB-lite"/>
    </source>
</evidence>
<evidence type="ECO:0000256" key="8">
    <source>
        <dbReference type="ARBA" id="ARBA00022801"/>
    </source>
</evidence>
<evidence type="ECO:0000256" key="1">
    <source>
        <dbReference type="ARBA" id="ARBA00001941"/>
    </source>
</evidence>
<comment type="similarity">
    <text evidence="4">Belongs to the peptidase M29 family.</text>
</comment>
<keyword evidence="5 11" id="KW-0031">Aminopeptidase</keyword>
<accession>A0A6B0YPI3</accession>
<dbReference type="SUPFAM" id="SSF144052">
    <property type="entry name" value="Thermophilic metalloprotease-like"/>
    <property type="match status" value="1"/>
</dbReference>
<dbReference type="Gene3D" id="3.40.1830.10">
    <property type="entry name" value="Thermophilic metalloprotease (M29)"/>
    <property type="match status" value="1"/>
</dbReference>
<dbReference type="InterPro" id="IPR052170">
    <property type="entry name" value="M29_Exopeptidase"/>
</dbReference>
<proteinExistence type="inferred from homology"/>
<reference evidence="11" key="1">
    <citation type="submission" date="2019-09" db="EMBL/GenBank/DDBJ databases">
        <title>Characterisation of the sponge microbiome using genome-centric metagenomics.</title>
        <authorList>
            <person name="Engelberts J.P."/>
            <person name="Robbins S.J."/>
            <person name="De Goeij J.M."/>
            <person name="Aranda M."/>
            <person name="Bell S.C."/>
            <person name="Webster N.S."/>
        </authorList>
    </citation>
    <scope>NUCLEOTIDE SEQUENCE</scope>
    <source>
        <strain evidence="11">SB0664_bin_27</strain>
    </source>
</reference>
<evidence type="ECO:0000256" key="5">
    <source>
        <dbReference type="ARBA" id="ARBA00022438"/>
    </source>
</evidence>
<organism evidence="11">
    <name type="scientific">Caldilineaceae bacterium SB0664_bin_27</name>
    <dbReference type="NCBI Taxonomy" id="2605260"/>
    <lineage>
        <taxon>Bacteria</taxon>
        <taxon>Bacillati</taxon>
        <taxon>Chloroflexota</taxon>
        <taxon>Caldilineae</taxon>
        <taxon>Caldilineales</taxon>
        <taxon>Caldilineaceae</taxon>
    </lineage>
</organism>
<evidence type="ECO:0000256" key="9">
    <source>
        <dbReference type="ARBA" id="ARBA00023049"/>
    </source>
</evidence>
<dbReference type="GO" id="GO:0008237">
    <property type="term" value="F:metallopeptidase activity"/>
    <property type="evidence" value="ECO:0007669"/>
    <property type="project" value="UniProtKB-KW"/>
</dbReference>
<dbReference type="EMBL" id="VXRG01000034">
    <property type="protein sequence ID" value="MXY92487.1"/>
    <property type="molecule type" value="Genomic_DNA"/>
</dbReference>
<evidence type="ECO:0000256" key="2">
    <source>
        <dbReference type="ARBA" id="ARBA00001946"/>
    </source>
</evidence>
<name>A0A6B0YPI3_9CHLR</name>
<comment type="caution">
    <text evidence="11">The sequence shown here is derived from an EMBL/GenBank/DDBJ whole genome shotgun (WGS) entry which is preliminary data.</text>
</comment>
<gene>
    <name evidence="11" type="ORF">F4Y42_03460</name>
</gene>
<evidence type="ECO:0000256" key="7">
    <source>
        <dbReference type="ARBA" id="ARBA00022723"/>
    </source>
</evidence>
<keyword evidence="7" id="KW-0479">Metal-binding</keyword>
<dbReference type="GO" id="GO:0046872">
    <property type="term" value="F:metal ion binding"/>
    <property type="evidence" value="ECO:0007669"/>
    <property type="project" value="UniProtKB-KW"/>
</dbReference>
<sequence length="438" mass="48681">MTYSERDIQQYANLLIRLGVNLQPGQSLDIRTEPVHREFALALASAAYDAGAQYVAIEYNDMRLQSIRARKCSEEQLEYLPAYVGAIAGERKDDRWAAISLVGEEDPGLPAQLDPNKLRILQTAEYRATMAWRSSMMEMKQQWNVAALPTPAWAQKVFPDLPADEALARFWDEIRRIIRLDADDPLEAWQIHLANLAKARDTLQSRQVRALHFYDPAPGPDGKPSTDLTIGLTDRPHWAGGNSGLGAESEGEVPAGQENESPATPVFLPNIPTEELFTTPHRLRVNGWTRTSRPSFPFRREVKEVSFRFEDGQVVDFSAGDDQETYEQFFAVEGTRYLGEVALVDVSSPIFRSGLTYYNTLFDENAACHVAFGKAYPIGLEGGAELSEEALLEAGVNSSELHQDVMIGTPTLDVTGQLSDGSELEIMRQGRYTAAVLA</sequence>
<comment type="cofactor">
    <cofactor evidence="1">
        <name>Co(2+)</name>
        <dbReference type="ChEBI" id="CHEBI:48828"/>
    </cofactor>
</comment>
<keyword evidence="6" id="KW-0645">Protease</keyword>
<feature type="region of interest" description="Disordered" evidence="10">
    <location>
        <begin position="234"/>
        <end position="264"/>
    </location>
</feature>
<dbReference type="InterPro" id="IPR035097">
    <property type="entry name" value="M29_N-terminal"/>
</dbReference>
<protein>
    <submittedName>
        <fullName evidence="11">Aminopeptidase</fullName>
    </submittedName>
</protein>
<dbReference type="Pfam" id="PF02073">
    <property type="entry name" value="Peptidase_M29"/>
    <property type="match status" value="1"/>
</dbReference>
<keyword evidence="8" id="KW-0378">Hydrolase</keyword>
<keyword evidence="9" id="KW-0482">Metalloprotease</keyword>
<dbReference type="PRINTS" id="PR00919">
    <property type="entry name" value="THERMOPTASE"/>
</dbReference>
<evidence type="ECO:0000256" key="4">
    <source>
        <dbReference type="ARBA" id="ARBA00008236"/>
    </source>
</evidence>
<evidence type="ECO:0000256" key="6">
    <source>
        <dbReference type="ARBA" id="ARBA00022670"/>
    </source>
</evidence>
<evidence type="ECO:0000313" key="11">
    <source>
        <dbReference type="EMBL" id="MXY92487.1"/>
    </source>
</evidence>
<dbReference type="GO" id="GO:0004177">
    <property type="term" value="F:aminopeptidase activity"/>
    <property type="evidence" value="ECO:0007669"/>
    <property type="project" value="UniProtKB-KW"/>
</dbReference>